<dbReference type="EMBL" id="BARS01030016">
    <property type="protein sequence ID" value="GAG16948.1"/>
    <property type="molecule type" value="Genomic_DNA"/>
</dbReference>
<organism evidence="1">
    <name type="scientific">marine sediment metagenome</name>
    <dbReference type="NCBI Taxonomy" id="412755"/>
    <lineage>
        <taxon>unclassified sequences</taxon>
        <taxon>metagenomes</taxon>
        <taxon>ecological metagenomes</taxon>
    </lineage>
</organism>
<comment type="caution">
    <text evidence="1">The sequence shown here is derived from an EMBL/GenBank/DDBJ whole genome shotgun (WGS) entry which is preliminary data.</text>
</comment>
<dbReference type="AlphaFoldDB" id="X0VX03"/>
<proteinExistence type="predicted"/>
<evidence type="ECO:0000313" key="1">
    <source>
        <dbReference type="EMBL" id="GAG16948.1"/>
    </source>
</evidence>
<protein>
    <submittedName>
        <fullName evidence="1">Uncharacterized protein</fullName>
    </submittedName>
</protein>
<sequence length="170" mass="20342">MESDFSDDIENIKKFFEIEENYFEDLNDKVIWKYKINFKQWFEQLIKNEPFSEKIKGLIFGLFEVTNGATLYLAGSERHYNDGVDWVANPEYWPDGRYFNFPELKTISNTLKSFKIEMWEFVLAITIIIVKDYFQTNIEYFKNLVCRSDLIITIGFDDGDFDHFELVNVK</sequence>
<name>X0VX03_9ZZZZ</name>
<accession>X0VX03</accession>
<gene>
    <name evidence="1" type="ORF">S01H1_46853</name>
</gene>
<reference evidence="1" key="1">
    <citation type="journal article" date="2014" name="Front. Microbiol.">
        <title>High frequency of phylogenetically diverse reductive dehalogenase-homologous genes in deep subseafloor sedimentary metagenomes.</title>
        <authorList>
            <person name="Kawai M."/>
            <person name="Futagami T."/>
            <person name="Toyoda A."/>
            <person name="Takaki Y."/>
            <person name="Nishi S."/>
            <person name="Hori S."/>
            <person name="Arai W."/>
            <person name="Tsubouchi T."/>
            <person name="Morono Y."/>
            <person name="Uchiyama I."/>
            <person name="Ito T."/>
            <person name="Fujiyama A."/>
            <person name="Inagaki F."/>
            <person name="Takami H."/>
        </authorList>
    </citation>
    <scope>NUCLEOTIDE SEQUENCE</scope>
    <source>
        <strain evidence="1">Expedition CK06-06</strain>
    </source>
</reference>